<comment type="subcellular location">
    <subcellularLocation>
        <location evidence="3">Cytoplasm</location>
        <location evidence="3">Cytosol</location>
    </subcellularLocation>
    <subcellularLocation>
        <location evidence="2">Endoplasmic reticulum</location>
    </subcellularLocation>
    <subcellularLocation>
        <location evidence="1">Mitochondrion</location>
    </subcellularLocation>
</comment>
<proteinExistence type="predicted"/>
<evidence type="ECO:0000313" key="9">
    <source>
        <dbReference type="Proteomes" id="UP000579904"/>
    </source>
</evidence>
<evidence type="ECO:0000256" key="6">
    <source>
        <dbReference type="ARBA" id="ARBA00023128"/>
    </source>
</evidence>
<dbReference type="PANTHER" id="PTHR10957">
    <property type="entry name" value="RAP1 GTPASE-GDP DISSOCIATION STIMULATOR 1"/>
    <property type="match status" value="1"/>
</dbReference>
<gene>
    <name evidence="8" type="primary">Rap1gds1_1</name>
    <name evidence="8" type="ORF">OREMEL_R13057</name>
</gene>
<accession>A0A7L3N3Q2</accession>
<evidence type="ECO:0000256" key="5">
    <source>
        <dbReference type="ARBA" id="ARBA00022824"/>
    </source>
</evidence>
<comment type="caution">
    <text evidence="8">The sequence shown here is derived from an EMBL/GenBank/DDBJ whole genome shotgun (WGS) entry which is preliminary data.</text>
</comment>
<keyword evidence="4" id="KW-0963">Cytoplasm</keyword>
<feature type="repeat" description="ARM" evidence="7">
    <location>
        <begin position="238"/>
        <end position="270"/>
    </location>
</feature>
<dbReference type="InterPro" id="IPR011989">
    <property type="entry name" value="ARM-like"/>
</dbReference>
<dbReference type="Proteomes" id="UP000579904">
    <property type="component" value="Unassembled WGS sequence"/>
</dbReference>
<name>A0A7L3N3Q2_9AVES</name>
<evidence type="ECO:0000256" key="4">
    <source>
        <dbReference type="ARBA" id="ARBA00022490"/>
    </source>
</evidence>
<dbReference type="GO" id="GO:0005829">
    <property type="term" value="C:cytosol"/>
    <property type="evidence" value="ECO:0007669"/>
    <property type="project" value="UniProtKB-SubCell"/>
</dbReference>
<dbReference type="OrthoDB" id="26149at2759"/>
<evidence type="ECO:0000256" key="1">
    <source>
        <dbReference type="ARBA" id="ARBA00004173"/>
    </source>
</evidence>
<dbReference type="EMBL" id="VZUB01002864">
    <property type="protein sequence ID" value="NXU73586.1"/>
    <property type="molecule type" value="Genomic_DNA"/>
</dbReference>
<feature type="non-terminal residue" evidence="8">
    <location>
        <position position="1"/>
    </location>
</feature>
<dbReference type="PROSITE" id="PS50176">
    <property type="entry name" value="ARM_REPEAT"/>
    <property type="match status" value="1"/>
</dbReference>
<dbReference type="Gene3D" id="1.25.10.10">
    <property type="entry name" value="Leucine-rich Repeat Variant"/>
    <property type="match status" value="3"/>
</dbReference>
<dbReference type="Pfam" id="PF00514">
    <property type="entry name" value="Arm"/>
    <property type="match status" value="1"/>
</dbReference>
<evidence type="ECO:0000256" key="7">
    <source>
        <dbReference type="PROSITE-ProRule" id="PRU00259"/>
    </source>
</evidence>
<reference evidence="8 9" key="1">
    <citation type="submission" date="2019-09" db="EMBL/GenBank/DDBJ databases">
        <title>Bird 10,000 Genomes (B10K) Project - Family phase.</title>
        <authorList>
            <person name="Zhang G."/>
        </authorList>
    </citation>
    <scope>NUCLEOTIDE SEQUENCE [LARGE SCALE GENOMIC DNA]</scope>
    <source>
        <strain evidence="8">OUT-0002</strain>
    </source>
</reference>
<dbReference type="AlphaFoldDB" id="A0A7L3N3Q2"/>
<dbReference type="SMART" id="SM00185">
    <property type="entry name" value="ARM"/>
    <property type="match status" value="6"/>
</dbReference>
<evidence type="ECO:0000313" key="8">
    <source>
        <dbReference type="EMBL" id="NXU73586.1"/>
    </source>
</evidence>
<dbReference type="InterPro" id="IPR000225">
    <property type="entry name" value="Armadillo"/>
</dbReference>
<evidence type="ECO:0000256" key="2">
    <source>
        <dbReference type="ARBA" id="ARBA00004240"/>
    </source>
</evidence>
<dbReference type="InterPro" id="IPR016024">
    <property type="entry name" value="ARM-type_fold"/>
</dbReference>
<dbReference type="GO" id="GO:0005783">
    <property type="term" value="C:endoplasmic reticulum"/>
    <property type="evidence" value="ECO:0007669"/>
    <property type="project" value="UniProtKB-SubCell"/>
</dbReference>
<keyword evidence="6" id="KW-0496">Mitochondrion</keyword>
<keyword evidence="5" id="KW-0256">Endoplasmic reticulum</keyword>
<feature type="non-terminal residue" evidence="8">
    <location>
        <position position="488"/>
    </location>
</feature>
<dbReference type="InterPro" id="IPR040144">
    <property type="entry name" value="RAP1GDS1"/>
</dbReference>
<dbReference type="GO" id="GO:0005085">
    <property type="term" value="F:guanyl-nucleotide exchange factor activity"/>
    <property type="evidence" value="ECO:0007669"/>
    <property type="project" value="InterPro"/>
</dbReference>
<dbReference type="SUPFAM" id="SSF48371">
    <property type="entry name" value="ARM repeat"/>
    <property type="match status" value="2"/>
</dbReference>
<keyword evidence="9" id="KW-1185">Reference proteome</keyword>
<dbReference type="GO" id="GO:0005739">
    <property type="term" value="C:mitochondrion"/>
    <property type="evidence" value="ECO:0007669"/>
    <property type="project" value="UniProtKB-SubCell"/>
</dbReference>
<protein>
    <submittedName>
        <fullName evidence="8">GDS1 protein</fullName>
    </submittedName>
</protein>
<evidence type="ECO:0000256" key="3">
    <source>
        <dbReference type="ARBA" id="ARBA00004514"/>
    </source>
</evidence>
<organism evidence="8 9">
    <name type="scientific">Oreotrochilus melanogaster</name>
    <dbReference type="NCBI Taxonomy" id="689266"/>
    <lineage>
        <taxon>Eukaryota</taxon>
        <taxon>Metazoa</taxon>
        <taxon>Chordata</taxon>
        <taxon>Craniata</taxon>
        <taxon>Vertebrata</taxon>
        <taxon>Euteleostomi</taxon>
        <taxon>Archelosauria</taxon>
        <taxon>Archosauria</taxon>
        <taxon>Dinosauria</taxon>
        <taxon>Saurischia</taxon>
        <taxon>Theropoda</taxon>
        <taxon>Coelurosauria</taxon>
        <taxon>Aves</taxon>
        <taxon>Neognathae</taxon>
        <taxon>Neoaves</taxon>
        <taxon>Strisores</taxon>
        <taxon>Apodiformes</taxon>
        <taxon>Trochilidae</taxon>
        <taxon>Oreotrochilus</taxon>
    </lineage>
</organism>
<sequence>CAVKAAQVLSEIVKNEEMKKPCIEADLVLTLIPLLESTDQDMLLHAGRAIGRICYDNRDLQEELVKVGVITSLVRILTDYAESEPLIHVDLLALCNLADLDTAKEALSKTKVAEQLVKQLRRARNHERLEMVFEILQALAENDALKVQLVEAGVQEALSEILLRLQGSSQAEDTCIVKAASDLIVSLLLGENYLPGGILKTLPSRMQTVLQRVSFCCSGEDLLISSKDGNCVRMVQLGVIHQLLDLLQKHAESEDVSVQQAALSALRNLAIPVVIKVQNLEEGVAERIHTLVRSEMPPVQFKLLETLRTLADGQADAAEILGQDPVLLHRLVQWCSGADHTGVHGEANRLLASILSHNRSQEVVKTIQEAQGVKHLVSMTTSNHTATQNEALNALTTASAIDLDTLEESFKESQLVQSLHKLLQDDKTSPEVKCNSLGLLCSLLNSDDLRQEIEEDKIKETLEQLCSHSNANVVKEAAMTLQLLRGET</sequence>